<feature type="signal peptide" evidence="2">
    <location>
        <begin position="1"/>
        <end position="20"/>
    </location>
</feature>
<comment type="caution">
    <text evidence="3">The sequence shown here is derived from an EMBL/GenBank/DDBJ whole genome shotgun (WGS) entry which is preliminary data.</text>
</comment>
<dbReference type="EMBL" id="VSWC01000040">
    <property type="protein sequence ID" value="KAA1106559.1"/>
    <property type="molecule type" value="Genomic_DNA"/>
</dbReference>
<dbReference type="EMBL" id="VDEP01000172">
    <property type="protein sequence ID" value="KAA1126245.1"/>
    <property type="molecule type" value="Genomic_DNA"/>
</dbReference>
<evidence type="ECO:0000313" key="5">
    <source>
        <dbReference type="Proteomes" id="UP000324748"/>
    </source>
</evidence>
<proteinExistence type="predicted"/>
<accession>A0A5B0Q0J5</accession>
<feature type="chain" id="PRO_5036137918" evidence="2">
    <location>
        <begin position="21"/>
        <end position="285"/>
    </location>
</feature>
<keyword evidence="2" id="KW-0732">Signal</keyword>
<feature type="region of interest" description="Disordered" evidence="1">
    <location>
        <begin position="68"/>
        <end position="112"/>
    </location>
</feature>
<dbReference type="Proteomes" id="UP000325313">
    <property type="component" value="Unassembled WGS sequence"/>
</dbReference>
<reference evidence="5 6" key="1">
    <citation type="submission" date="2019-05" db="EMBL/GenBank/DDBJ databases">
        <title>Emergence of the Ug99 lineage of the wheat stem rust pathogen through somatic hybridization.</title>
        <authorList>
            <person name="Li F."/>
            <person name="Upadhyaya N.M."/>
            <person name="Sperschneider J."/>
            <person name="Matny O."/>
            <person name="Nguyen-Phuc H."/>
            <person name="Mago R."/>
            <person name="Raley C."/>
            <person name="Miller M.E."/>
            <person name="Silverstein K.A.T."/>
            <person name="Henningsen E."/>
            <person name="Hirsch C.D."/>
            <person name="Visser B."/>
            <person name="Pretorius Z.A."/>
            <person name="Steffenson B.J."/>
            <person name="Schwessinger B."/>
            <person name="Dodds P.N."/>
            <person name="Figueroa M."/>
        </authorList>
    </citation>
    <scope>NUCLEOTIDE SEQUENCE [LARGE SCALE GENOMIC DNA]</scope>
    <source>
        <strain evidence="3">21-0</strain>
        <strain evidence="4 6">Ug99</strain>
    </source>
</reference>
<gene>
    <name evidence="3" type="ORF">PGT21_036158</name>
    <name evidence="4" type="ORF">PGTUg99_019458</name>
</gene>
<keyword evidence="5" id="KW-1185">Reference proteome</keyword>
<evidence type="ECO:0000313" key="3">
    <source>
        <dbReference type="EMBL" id="KAA1106559.1"/>
    </source>
</evidence>
<evidence type="ECO:0000256" key="1">
    <source>
        <dbReference type="SAM" id="MobiDB-lite"/>
    </source>
</evidence>
<sequence>MFLTKLLVAFHMIHCYSVSAHPALVSRGLSKRSFEGNPSHISHPEIETAGKIQLQSVIYPSDPLCHMGRQEPEVGGSSGTATQRKGKDHSSIIQSSSNLSISHTEKDKEDVEGFTQKLVGKNQQENSHFLSNMLSHMGIGNKKVKDCNASQDAEEEEIPSEAEMGKLQSLNHSIAQLDYKKIELPCRIYPTGNGELKVPEKYTEIVIAKESPVHKLFEYYEKKFFENEMKYDPKLFNIHNFLLTPFYSLDVQDTQRQLLSKNVIEGKKDFTTENLIGSQVLTSLI</sequence>
<evidence type="ECO:0000313" key="4">
    <source>
        <dbReference type="EMBL" id="KAA1126245.1"/>
    </source>
</evidence>
<organism evidence="3 5">
    <name type="scientific">Puccinia graminis f. sp. tritici</name>
    <dbReference type="NCBI Taxonomy" id="56615"/>
    <lineage>
        <taxon>Eukaryota</taxon>
        <taxon>Fungi</taxon>
        <taxon>Dikarya</taxon>
        <taxon>Basidiomycota</taxon>
        <taxon>Pucciniomycotina</taxon>
        <taxon>Pucciniomycetes</taxon>
        <taxon>Pucciniales</taxon>
        <taxon>Pucciniaceae</taxon>
        <taxon>Puccinia</taxon>
    </lineage>
</organism>
<protein>
    <submittedName>
        <fullName evidence="3">Uncharacterized protein</fullName>
    </submittedName>
</protein>
<dbReference type="AlphaFoldDB" id="A0A5B0Q0J5"/>
<evidence type="ECO:0000256" key="2">
    <source>
        <dbReference type="SAM" id="SignalP"/>
    </source>
</evidence>
<evidence type="ECO:0000313" key="6">
    <source>
        <dbReference type="Proteomes" id="UP000325313"/>
    </source>
</evidence>
<feature type="compositionally biased region" description="Low complexity" evidence="1">
    <location>
        <begin position="91"/>
        <end position="102"/>
    </location>
</feature>
<name>A0A5B0Q0J5_PUCGR</name>
<dbReference type="Proteomes" id="UP000324748">
    <property type="component" value="Unassembled WGS sequence"/>
</dbReference>